<sequence>MSHNLELRSTFQLSSEGLGTLVQPQETRYTKTTPIPEVKESIQKNNYGIATLISKAVFNALDEEMKEMTEAYTSKRLASLINKGFGEAEKHLSIKNTNEALEGFEFNTSNTFEAGVTSKFCLREGSHKGHMIMHLPAFIPEKELNIPVDATNFKICARLVSVSSFERNGEQVTIINKDQHGKVGIYETTMLPVLRIPTQPLTAQLSVPTATNISTDTSTILVMGIKFYAYKDSKFSFMPEHGMMKIMKVS</sequence>
<organism evidence="1 2">
    <name type="scientific">Reichenbachiella carrageenanivorans</name>
    <dbReference type="NCBI Taxonomy" id="2979869"/>
    <lineage>
        <taxon>Bacteria</taxon>
        <taxon>Pseudomonadati</taxon>
        <taxon>Bacteroidota</taxon>
        <taxon>Cytophagia</taxon>
        <taxon>Cytophagales</taxon>
        <taxon>Reichenbachiellaceae</taxon>
        <taxon>Reichenbachiella</taxon>
    </lineage>
</organism>
<protein>
    <submittedName>
        <fullName evidence="1">Uncharacterized protein</fullName>
    </submittedName>
</protein>
<reference evidence="1" key="1">
    <citation type="submission" date="2022-10" db="EMBL/GenBank/DDBJ databases">
        <title>Comparative genomics and taxonomic characterization of three novel marine species of genus Reichenbachiella exhibiting antioxidant and polysaccharide degradation activities.</title>
        <authorList>
            <person name="Muhammad N."/>
            <person name="Lee Y.-J."/>
            <person name="Ko J."/>
            <person name="Kim S.-G."/>
        </authorList>
    </citation>
    <scope>NUCLEOTIDE SEQUENCE</scope>
    <source>
        <strain evidence="1">Wsw4-B4</strain>
    </source>
</reference>
<name>A0ABY6CVP2_9BACT</name>
<keyword evidence="2" id="KW-1185">Reference proteome</keyword>
<evidence type="ECO:0000313" key="1">
    <source>
        <dbReference type="EMBL" id="UXX77976.1"/>
    </source>
</evidence>
<dbReference type="Proteomes" id="UP001062165">
    <property type="component" value="Chromosome"/>
</dbReference>
<dbReference type="RefSeq" id="WP_263049723.1">
    <property type="nucleotide sequence ID" value="NZ_CP106735.1"/>
</dbReference>
<gene>
    <name evidence="1" type="ORF">N7E81_11450</name>
</gene>
<evidence type="ECO:0000313" key="2">
    <source>
        <dbReference type="Proteomes" id="UP001062165"/>
    </source>
</evidence>
<dbReference type="EMBL" id="CP106735">
    <property type="protein sequence ID" value="UXX77976.1"/>
    <property type="molecule type" value="Genomic_DNA"/>
</dbReference>
<proteinExistence type="predicted"/>
<accession>A0ABY6CVP2</accession>